<dbReference type="PANTHER" id="PTHR42800">
    <property type="entry name" value="EXOINULINASE INUD (AFU_ORTHOLOGUE AFUA_5G00480)"/>
    <property type="match status" value="1"/>
</dbReference>
<dbReference type="SUPFAM" id="SSF75005">
    <property type="entry name" value="Arabinanase/levansucrase/invertase"/>
    <property type="match status" value="1"/>
</dbReference>
<gene>
    <name evidence="5" type="ORF">S40285_08306</name>
</gene>
<dbReference type="InterPro" id="IPR013148">
    <property type="entry name" value="Glyco_hydro_32_N"/>
</dbReference>
<evidence type="ECO:0000256" key="2">
    <source>
        <dbReference type="ARBA" id="ARBA00022801"/>
    </source>
</evidence>
<dbReference type="STRING" id="1283841.A0A084QWZ2"/>
<keyword evidence="6" id="KW-1185">Reference proteome</keyword>
<evidence type="ECO:0000313" key="6">
    <source>
        <dbReference type="Proteomes" id="UP000028524"/>
    </source>
</evidence>
<accession>A0A084QWZ2</accession>
<dbReference type="AlphaFoldDB" id="A0A084QWZ2"/>
<comment type="similarity">
    <text evidence="1">Belongs to the glycosyl hydrolase 32 family.</text>
</comment>
<keyword evidence="2" id="KW-0378">Hydrolase</keyword>
<organism evidence="5 6">
    <name type="scientific">Stachybotrys chlorohalonatus (strain IBT 40285)</name>
    <dbReference type="NCBI Taxonomy" id="1283841"/>
    <lineage>
        <taxon>Eukaryota</taxon>
        <taxon>Fungi</taxon>
        <taxon>Dikarya</taxon>
        <taxon>Ascomycota</taxon>
        <taxon>Pezizomycotina</taxon>
        <taxon>Sordariomycetes</taxon>
        <taxon>Hypocreomycetidae</taxon>
        <taxon>Hypocreales</taxon>
        <taxon>Stachybotryaceae</taxon>
        <taxon>Stachybotrys</taxon>
    </lineage>
</organism>
<dbReference type="InParanoid" id="A0A084QWZ2"/>
<keyword evidence="3" id="KW-0326">Glycosidase</keyword>
<dbReference type="PANTHER" id="PTHR42800:SF3">
    <property type="entry name" value="GLYCOSYL HYDROLASE FAMILY 32 N-TERMINAL DOMAIN-CONTAINING PROTEIN"/>
    <property type="match status" value="1"/>
</dbReference>
<proteinExistence type="inferred from homology"/>
<sequence length="168" mass="18009">MVKWEHSSDQNPVLSPDDPFDKEGVFTGCMLTQGVNGEDGTLNLIYSSVCHLPIHWKIPYVRGCEGISVATSTDCGKSWKKIHGNPVLPEEPANLDVTGFRDPYVAAWPGLDEALEAEGHPALYGVVSGGGPQPGACGLSIQAASKRPDEMGLHWPAPQVYPESLTIT</sequence>
<dbReference type="HOGENOM" id="CLU_1587574_0_0_1"/>
<name>A0A084QWZ2_STAC4</name>
<dbReference type="Gene3D" id="2.115.10.20">
    <property type="entry name" value="Glycosyl hydrolase domain, family 43"/>
    <property type="match status" value="1"/>
</dbReference>
<reference evidence="5 6" key="1">
    <citation type="journal article" date="2014" name="BMC Genomics">
        <title>Comparative genome sequencing reveals chemotype-specific gene clusters in the toxigenic black mold Stachybotrys.</title>
        <authorList>
            <person name="Semeiks J."/>
            <person name="Borek D."/>
            <person name="Otwinowski Z."/>
            <person name="Grishin N.V."/>
        </authorList>
    </citation>
    <scope>NUCLEOTIDE SEQUENCE [LARGE SCALE GENOMIC DNA]</scope>
    <source>
        <strain evidence="5 6">IBT 40285</strain>
    </source>
</reference>
<dbReference type="EMBL" id="KL659848">
    <property type="protein sequence ID" value="KFA68477.1"/>
    <property type="molecule type" value="Genomic_DNA"/>
</dbReference>
<evidence type="ECO:0000259" key="4">
    <source>
        <dbReference type="Pfam" id="PF00251"/>
    </source>
</evidence>
<dbReference type="Pfam" id="PF00251">
    <property type="entry name" value="Glyco_hydro_32N"/>
    <property type="match status" value="1"/>
</dbReference>
<dbReference type="Proteomes" id="UP000028524">
    <property type="component" value="Unassembled WGS sequence"/>
</dbReference>
<dbReference type="GO" id="GO:0004575">
    <property type="term" value="F:sucrose alpha-glucosidase activity"/>
    <property type="evidence" value="ECO:0007669"/>
    <property type="project" value="TreeGrafter"/>
</dbReference>
<evidence type="ECO:0000256" key="3">
    <source>
        <dbReference type="ARBA" id="ARBA00023295"/>
    </source>
</evidence>
<evidence type="ECO:0000313" key="5">
    <source>
        <dbReference type="EMBL" id="KFA68477.1"/>
    </source>
</evidence>
<dbReference type="GO" id="GO:0005737">
    <property type="term" value="C:cytoplasm"/>
    <property type="evidence" value="ECO:0007669"/>
    <property type="project" value="TreeGrafter"/>
</dbReference>
<dbReference type="OrthoDB" id="202537at2759"/>
<dbReference type="InterPro" id="IPR023296">
    <property type="entry name" value="Glyco_hydro_beta-prop_sf"/>
</dbReference>
<dbReference type="GO" id="GO:0005987">
    <property type="term" value="P:sucrose catabolic process"/>
    <property type="evidence" value="ECO:0007669"/>
    <property type="project" value="TreeGrafter"/>
</dbReference>
<protein>
    <recommendedName>
        <fullName evidence="4">Glycosyl hydrolase family 32 N-terminal domain-containing protein</fullName>
    </recommendedName>
</protein>
<evidence type="ECO:0000256" key="1">
    <source>
        <dbReference type="ARBA" id="ARBA00009902"/>
    </source>
</evidence>
<feature type="domain" description="Glycosyl hydrolase family 32 N-terminal" evidence="4">
    <location>
        <begin position="2"/>
        <end position="106"/>
    </location>
</feature>